<protein>
    <recommendedName>
        <fullName evidence="10">Solute carrier family 25 member 43</fullName>
    </recommendedName>
</protein>
<evidence type="ECO:0000256" key="3">
    <source>
        <dbReference type="ARBA" id="ARBA00022448"/>
    </source>
</evidence>
<evidence type="ECO:0000256" key="9">
    <source>
        <dbReference type="ARBA" id="ARBA00023136"/>
    </source>
</evidence>
<keyword evidence="6" id="KW-0999">Mitochondrion inner membrane</keyword>
<sequence>MASIKRDDRLTVSQCLVCGAVAGVFSRTVTSPLDVVKVLGQVGTFHTRNGFWNTFRQVYRSEGVAAYWKGNLIACMRLFPYSVVQLASYKRILHLYMDDRGYITQWGAIVAGSLAGIVATLITYPADVIETRLIIQNKKSPSYKGIMDALRSICKNEGFLTLYRGASLTLIGAIPFSCGAFLVYMNLDKLWGEPSFKFGPFQNFISGCLAAGFAQTLSFPFDTIKRKMQAQSLILPHYGGVNVHFSGMVDCFRQVIKIKGILCLWDGLTANLLKIVPYYGLMFSTFEFCKRVCLYKNGFIVSPLSYQLAPGVDQSLRPQELRELRKYFHNRSFKSEQSSLKSRWIS</sequence>
<feature type="repeat" description="Solcar" evidence="11">
    <location>
        <begin position="198"/>
        <end position="292"/>
    </location>
</feature>
<evidence type="ECO:0000256" key="7">
    <source>
        <dbReference type="ARBA" id="ARBA00022989"/>
    </source>
</evidence>
<evidence type="ECO:0000256" key="1">
    <source>
        <dbReference type="ARBA" id="ARBA00004448"/>
    </source>
</evidence>
<feature type="transmembrane region" description="Helical" evidence="13">
    <location>
        <begin position="161"/>
        <end position="184"/>
    </location>
</feature>
<evidence type="ECO:0000313" key="15">
    <source>
        <dbReference type="Proteomes" id="UP000694620"/>
    </source>
</evidence>
<feature type="repeat" description="Solcar" evidence="11">
    <location>
        <begin position="10"/>
        <end position="95"/>
    </location>
</feature>
<dbReference type="GO" id="GO:0005743">
    <property type="term" value="C:mitochondrial inner membrane"/>
    <property type="evidence" value="ECO:0007669"/>
    <property type="project" value="UniProtKB-SubCell"/>
</dbReference>
<dbReference type="PRINTS" id="PR00926">
    <property type="entry name" value="MITOCARRIER"/>
</dbReference>
<evidence type="ECO:0000256" key="13">
    <source>
        <dbReference type="SAM" id="Phobius"/>
    </source>
</evidence>
<dbReference type="PROSITE" id="PS50920">
    <property type="entry name" value="SOLCAR"/>
    <property type="match status" value="3"/>
</dbReference>
<feature type="transmembrane region" description="Helical" evidence="13">
    <location>
        <begin position="103"/>
        <end position="124"/>
    </location>
</feature>
<keyword evidence="5" id="KW-0677">Repeat</keyword>
<name>A0A8C4SSK7_ERPCA</name>
<evidence type="ECO:0000256" key="10">
    <source>
        <dbReference type="ARBA" id="ARBA00070485"/>
    </source>
</evidence>
<evidence type="ECO:0000256" key="8">
    <source>
        <dbReference type="ARBA" id="ARBA00023128"/>
    </source>
</evidence>
<evidence type="ECO:0000256" key="4">
    <source>
        <dbReference type="ARBA" id="ARBA00022692"/>
    </source>
</evidence>
<dbReference type="GeneTree" id="ENSGT00940000160686"/>
<dbReference type="SUPFAM" id="SSF103506">
    <property type="entry name" value="Mitochondrial carrier"/>
    <property type="match status" value="1"/>
</dbReference>
<dbReference type="Pfam" id="PF00153">
    <property type="entry name" value="Mito_carr"/>
    <property type="match status" value="3"/>
</dbReference>
<reference evidence="14" key="1">
    <citation type="submission" date="2021-06" db="EMBL/GenBank/DDBJ databases">
        <authorList>
            <consortium name="Wellcome Sanger Institute Data Sharing"/>
        </authorList>
    </citation>
    <scope>NUCLEOTIDE SEQUENCE [LARGE SCALE GENOMIC DNA]</scope>
</reference>
<keyword evidence="4 11" id="KW-0812">Transmembrane</keyword>
<dbReference type="Proteomes" id="UP000694620">
    <property type="component" value="Chromosome 12"/>
</dbReference>
<keyword evidence="15" id="KW-1185">Reference proteome</keyword>
<dbReference type="InterPro" id="IPR023395">
    <property type="entry name" value="MCP_dom_sf"/>
</dbReference>
<gene>
    <name evidence="14" type="primary">SLC25A43</name>
    <name evidence="14" type="synonym">slc25a5</name>
</gene>
<comment type="subcellular location">
    <subcellularLocation>
        <location evidence="1">Mitochondrion inner membrane</location>
        <topology evidence="1">Multi-pass membrane protein</topology>
    </subcellularLocation>
</comment>
<feature type="transmembrane region" description="Helical" evidence="13">
    <location>
        <begin position="204"/>
        <end position="221"/>
    </location>
</feature>
<evidence type="ECO:0000256" key="5">
    <source>
        <dbReference type="ARBA" id="ARBA00022737"/>
    </source>
</evidence>
<evidence type="ECO:0000313" key="14">
    <source>
        <dbReference type="Ensembl" id="ENSECRP00000020978.1"/>
    </source>
</evidence>
<keyword evidence="3 12" id="KW-0813">Transport</keyword>
<dbReference type="GO" id="GO:0055085">
    <property type="term" value="P:transmembrane transport"/>
    <property type="evidence" value="ECO:0007669"/>
    <property type="project" value="InterPro"/>
</dbReference>
<accession>A0A8C4SSK7</accession>
<dbReference type="InterPro" id="IPR018108">
    <property type="entry name" value="MCP_transmembrane"/>
</dbReference>
<keyword evidence="8" id="KW-0496">Mitochondrion</keyword>
<evidence type="ECO:0000256" key="6">
    <source>
        <dbReference type="ARBA" id="ARBA00022792"/>
    </source>
</evidence>
<dbReference type="AlphaFoldDB" id="A0A8C4SSK7"/>
<dbReference type="Gene3D" id="1.50.40.10">
    <property type="entry name" value="Mitochondrial carrier domain"/>
    <property type="match status" value="1"/>
</dbReference>
<dbReference type="FunFam" id="1.50.40.10:FF:000098">
    <property type="entry name" value="Mitochondrial substrate carrier family protein"/>
    <property type="match status" value="1"/>
</dbReference>
<evidence type="ECO:0000256" key="2">
    <source>
        <dbReference type="ARBA" id="ARBA00006375"/>
    </source>
</evidence>
<reference evidence="14" key="3">
    <citation type="submission" date="2025-09" db="UniProtKB">
        <authorList>
            <consortium name="Ensembl"/>
        </authorList>
    </citation>
    <scope>IDENTIFICATION</scope>
</reference>
<comment type="similarity">
    <text evidence="2 12">Belongs to the mitochondrial carrier (TC 2.A.29) family.</text>
</comment>
<feature type="repeat" description="Solcar" evidence="11">
    <location>
        <begin position="103"/>
        <end position="190"/>
    </location>
</feature>
<dbReference type="InterPro" id="IPR002067">
    <property type="entry name" value="MCP"/>
</dbReference>
<keyword evidence="9 11" id="KW-0472">Membrane</keyword>
<proteinExistence type="inferred from homology"/>
<reference evidence="14" key="2">
    <citation type="submission" date="2025-08" db="UniProtKB">
        <authorList>
            <consortium name="Ensembl"/>
        </authorList>
    </citation>
    <scope>IDENTIFICATION</scope>
</reference>
<keyword evidence="7 13" id="KW-1133">Transmembrane helix</keyword>
<dbReference type="PANTHER" id="PTHR24089">
    <property type="entry name" value="SOLUTE CARRIER FAMILY 25"/>
    <property type="match status" value="1"/>
</dbReference>
<dbReference type="Ensembl" id="ENSECRT00000021431.1">
    <property type="protein sequence ID" value="ENSECRP00000020978.1"/>
    <property type="gene ID" value="ENSECRG00000014129.1"/>
</dbReference>
<evidence type="ECO:0000256" key="12">
    <source>
        <dbReference type="RuleBase" id="RU000488"/>
    </source>
</evidence>
<organism evidence="14 15">
    <name type="scientific">Erpetoichthys calabaricus</name>
    <name type="common">Rope fish</name>
    <name type="synonym">Calamoichthys calabaricus</name>
    <dbReference type="NCBI Taxonomy" id="27687"/>
    <lineage>
        <taxon>Eukaryota</taxon>
        <taxon>Metazoa</taxon>
        <taxon>Chordata</taxon>
        <taxon>Craniata</taxon>
        <taxon>Vertebrata</taxon>
        <taxon>Euteleostomi</taxon>
        <taxon>Actinopterygii</taxon>
        <taxon>Polypteriformes</taxon>
        <taxon>Polypteridae</taxon>
        <taxon>Erpetoichthys</taxon>
    </lineage>
</organism>
<evidence type="ECO:0000256" key="11">
    <source>
        <dbReference type="PROSITE-ProRule" id="PRU00282"/>
    </source>
</evidence>